<dbReference type="GeneID" id="106154352"/>
<reference evidence="5" key="1">
    <citation type="submission" date="2025-08" db="UniProtKB">
        <authorList>
            <consortium name="RefSeq"/>
        </authorList>
    </citation>
    <scope>IDENTIFICATION</scope>
    <source>
        <tissue evidence="5">Gonads</tissue>
    </source>
</reference>
<keyword evidence="2" id="KW-0813">Transport</keyword>
<keyword evidence="2" id="KW-0999">Mitochondrion inner membrane</keyword>
<dbReference type="InParanoid" id="A0A1S3HDL0"/>
<accession>A0A1S3HDL0</accession>
<dbReference type="OMA" id="WHGWIHH"/>
<evidence type="ECO:0000313" key="4">
    <source>
        <dbReference type="Proteomes" id="UP000085678"/>
    </source>
</evidence>
<organism evidence="4 5">
    <name type="scientific">Lingula anatina</name>
    <name type="common">Brachiopod</name>
    <name type="synonym">Lingula unguis</name>
    <dbReference type="NCBI Taxonomy" id="7574"/>
    <lineage>
        <taxon>Eukaryota</taxon>
        <taxon>Metazoa</taxon>
        <taxon>Spiralia</taxon>
        <taxon>Lophotrochozoa</taxon>
        <taxon>Brachiopoda</taxon>
        <taxon>Linguliformea</taxon>
        <taxon>Lingulata</taxon>
        <taxon>Lingulida</taxon>
        <taxon>Linguloidea</taxon>
        <taxon>Lingulidae</taxon>
        <taxon>Lingula</taxon>
    </lineage>
</organism>
<name>A0A1S3HDL0_LINAN</name>
<dbReference type="Proteomes" id="UP000085678">
    <property type="component" value="Unplaced"/>
</dbReference>
<dbReference type="RefSeq" id="XP_013384132.1">
    <property type="nucleotide sequence ID" value="XM_013528678.1"/>
</dbReference>
<comment type="subunit">
    <text evidence="2">Complex I is composed of 45 different subunits.</text>
</comment>
<dbReference type="KEGG" id="lak:106154352"/>
<evidence type="ECO:0000256" key="2">
    <source>
        <dbReference type="RuleBase" id="RU363103"/>
    </source>
</evidence>
<dbReference type="OrthoDB" id="274641at2759"/>
<dbReference type="AlphaFoldDB" id="A0A1S3HDL0"/>
<comment type="function">
    <text evidence="2">Accessory subunit of the mitochondrial membrane respiratory chain NADH dehydrogenase (Complex I), that is believed not to be involved in catalysis. Complex I functions in the transfer of electrons from NADH to the respiratory chain. The immediate electron acceptor for the enzyme is believed to be ubiquinone.</text>
</comment>
<evidence type="ECO:0000256" key="1">
    <source>
        <dbReference type="ARBA" id="ARBA00007355"/>
    </source>
</evidence>
<keyword evidence="2" id="KW-0249">Electron transport</keyword>
<dbReference type="Pfam" id="PF05071">
    <property type="entry name" value="NDUFA12"/>
    <property type="match status" value="1"/>
</dbReference>
<dbReference type="PANTHER" id="PTHR12910:SF2">
    <property type="entry name" value="NADH DEHYDROGENASE [UBIQUINONE] 1 ALPHA SUBCOMPLEX SUBUNIT 12"/>
    <property type="match status" value="1"/>
</dbReference>
<keyword evidence="2" id="KW-0496">Mitochondrion</keyword>
<dbReference type="STRING" id="7574.A0A1S3HDL0"/>
<protein>
    <recommendedName>
        <fullName evidence="2">NADH dehydrogenase [ubiquinone] 1 alpha subcomplex subunit 12</fullName>
    </recommendedName>
</protein>
<proteinExistence type="inferred from homology"/>
<comment type="subcellular location">
    <subcellularLocation>
        <location evidence="2">Mitochondrion inner membrane</location>
        <topology evidence="2">Peripheral membrane protein</topology>
        <orientation evidence="2">Matrix side</orientation>
    </subcellularLocation>
</comment>
<dbReference type="GO" id="GO:0005743">
    <property type="term" value="C:mitochondrial inner membrane"/>
    <property type="evidence" value="ECO:0007669"/>
    <property type="project" value="UniProtKB-SubCell"/>
</dbReference>
<comment type="similarity">
    <text evidence="1 2">Belongs to the complex I NDUFA12 subunit family.</text>
</comment>
<keyword evidence="2" id="KW-0472">Membrane</keyword>
<keyword evidence="4" id="KW-1185">Reference proteome</keyword>
<feature type="region of interest" description="Disordered" evidence="3">
    <location>
        <begin position="126"/>
        <end position="165"/>
    </location>
</feature>
<evidence type="ECO:0000313" key="5">
    <source>
        <dbReference type="RefSeq" id="XP_013384132.1"/>
    </source>
</evidence>
<keyword evidence="2" id="KW-0679">Respiratory chain</keyword>
<dbReference type="PANTHER" id="PTHR12910">
    <property type="entry name" value="NADH-UBIQUINONE OXIDOREDUCTASE SUBUNIT B17.2"/>
    <property type="match status" value="1"/>
</dbReference>
<gene>
    <name evidence="5" type="primary">LOC106154352</name>
</gene>
<dbReference type="InterPro" id="IPR007763">
    <property type="entry name" value="NDUFA12"/>
</dbReference>
<evidence type="ECO:0000256" key="3">
    <source>
        <dbReference type="SAM" id="MobiDB-lite"/>
    </source>
</evidence>
<sequence length="165" mass="19173">MAKLLKAIADGLVKQVKIPVQGIQMLGKTVQANGGFFNGGLTRTVVQLYRMDNVKYGFFVGEDKYGNKYWQNDFYFFGSNRWVEYSPQVGMRIDASQIPAEWHRWLHYVTDIPPSEEPPVQHRWMADHEQNPTGTGSRYIPYSTTREKIEPWDPTQSKKQLESKR</sequence>
<dbReference type="FunCoup" id="A0A1S3HDL0">
    <property type="interactions" value="1056"/>
</dbReference>
<dbReference type="GO" id="GO:0045271">
    <property type="term" value="C:respiratory chain complex I"/>
    <property type="evidence" value="ECO:0007669"/>
    <property type="project" value="InterPro"/>
</dbReference>
<dbReference type="GO" id="GO:0006979">
    <property type="term" value="P:response to oxidative stress"/>
    <property type="evidence" value="ECO:0007669"/>
    <property type="project" value="TreeGrafter"/>
</dbReference>